<protein>
    <submittedName>
        <fullName evidence="2">Topoisomerase DNA binding C4 zinc finger</fullName>
    </submittedName>
</protein>
<dbReference type="Proteomes" id="UP000190065">
    <property type="component" value="Unassembled WGS sequence"/>
</dbReference>
<accession>A0A1T4LCD3</accession>
<organism evidence="2 3">
    <name type="scientific">Segatella oulorum</name>
    <dbReference type="NCBI Taxonomy" id="28136"/>
    <lineage>
        <taxon>Bacteria</taxon>
        <taxon>Pseudomonadati</taxon>
        <taxon>Bacteroidota</taxon>
        <taxon>Bacteroidia</taxon>
        <taxon>Bacteroidales</taxon>
        <taxon>Prevotellaceae</taxon>
        <taxon>Segatella</taxon>
    </lineage>
</organism>
<dbReference type="Pfam" id="PF08378">
    <property type="entry name" value="NERD"/>
    <property type="match status" value="1"/>
</dbReference>
<keyword evidence="2" id="KW-0413">Isomerase</keyword>
<dbReference type="EMBL" id="FUXK01000003">
    <property type="protein sequence ID" value="SJZ52316.1"/>
    <property type="molecule type" value="Genomic_DNA"/>
</dbReference>
<dbReference type="InterPro" id="IPR011528">
    <property type="entry name" value="NERD"/>
</dbReference>
<dbReference type="eggNOG" id="COG0551">
    <property type="taxonomic scope" value="Bacteria"/>
</dbReference>
<dbReference type="GO" id="GO:0003677">
    <property type="term" value="F:DNA binding"/>
    <property type="evidence" value="ECO:0007669"/>
    <property type="project" value="InterPro"/>
</dbReference>
<evidence type="ECO:0000313" key="2">
    <source>
        <dbReference type="EMBL" id="SJZ52316.1"/>
    </source>
</evidence>
<proteinExistence type="predicted"/>
<dbReference type="GO" id="GO:0005694">
    <property type="term" value="C:chromosome"/>
    <property type="evidence" value="ECO:0007669"/>
    <property type="project" value="InterPro"/>
</dbReference>
<reference evidence="2 3" key="1">
    <citation type="submission" date="2017-02" db="EMBL/GenBank/DDBJ databases">
        <authorList>
            <person name="Peterson S.W."/>
        </authorList>
    </citation>
    <scope>NUCLEOTIDE SEQUENCE [LARGE SCALE GENOMIC DNA]</scope>
    <source>
        <strain evidence="2 3">ATCC 43324</strain>
    </source>
</reference>
<dbReference type="RefSeq" id="WP_025069844.1">
    <property type="nucleotide sequence ID" value="NZ_FUXK01000003.1"/>
</dbReference>
<dbReference type="InterPro" id="IPR013498">
    <property type="entry name" value="Topo_IA_Znf"/>
</dbReference>
<dbReference type="SUPFAM" id="SSF57783">
    <property type="entry name" value="Zinc beta-ribbon"/>
    <property type="match status" value="1"/>
</dbReference>
<dbReference type="Gene3D" id="3.30.65.10">
    <property type="entry name" value="Bacterial Topoisomerase I, domain 1"/>
    <property type="match status" value="1"/>
</dbReference>
<evidence type="ECO:0000313" key="3">
    <source>
        <dbReference type="Proteomes" id="UP000190065"/>
    </source>
</evidence>
<dbReference type="PROSITE" id="PS50965">
    <property type="entry name" value="NERD"/>
    <property type="match status" value="1"/>
</dbReference>
<dbReference type="GO" id="GO:0006265">
    <property type="term" value="P:DNA topological change"/>
    <property type="evidence" value="ECO:0007669"/>
    <property type="project" value="InterPro"/>
</dbReference>
<name>A0A1T4LCD3_9BACT</name>
<feature type="domain" description="NERD" evidence="1">
    <location>
        <begin position="29"/>
        <end position="159"/>
    </location>
</feature>
<dbReference type="AlphaFoldDB" id="A0A1T4LCD3"/>
<dbReference type="STRING" id="28136.SAMN02745202_00377"/>
<sequence>MYVAFPILLLVIIIAIVASKRSHKIPILIGRQGEMEVHNILMQLPDEYYLLEDVILKTPRSTTQIDHIVVSKHAIFAIETKNYRGQIYGNEDQINWKQVIVSDVTYPKKPWKTYTYVTKNLFYNPIKQAIGHTYAIKEYTKEWPYLKVIPIVVFMDNADISKISTTHHVIYDADLLTTITAYKAIYTTDNDVVTIFKRLAEHNLQATIKPKAHIQSVQAARLKTNRKIQSGICPHCGGTLTQRTGRYGTFYGCSNYPKCKFTYND</sequence>
<dbReference type="Pfam" id="PF01396">
    <property type="entry name" value="Zn_ribbon_Top1"/>
    <property type="match status" value="1"/>
</dbReference>
<evidence type="ECO:0000259" key="1">
    <source>
        <dbReference type="PROSITE" id="PS50965"/>
    </source>
</evidence>
<gene>
    <name evidence="2" type="ORF">SAMN02745202_00377</name>
</gene>
<dbReference type="GO" id="GO:0003916">
    <property type="term" value="F:DNA topoisomerase activity"/>
    <property type="evidence" value="ECO:0007669"/>
    <property type="project" value="InterPro"/>
</dbReference>